<sequence length="224" mass="24754">MIAKVRRRDREQQLAQLPHDSALRNRLGSGGPCIIRSNQPTLSPTTQPQIPETEDFLDTILGSQVNTSDNITIDNNATNNIFISTVTEPLALSDETNISICQHPIRTPLHRNGTLSDVDSIPLDLTDENNMVANNQTQRPSPSAVRTTEWHNHSPTGTINMTPQCEYPHDVSDYTSNDSTSHPSPLTVMSNGYSIITNDDESVDTTINEDLLEEPDLRAPFEPA</sequence>
<feature type="compositionally biased region" description="Polar residues" evidence="1">
    <location>
        <begin position="133"/>
        <end position="146"/>
    </location>
</feature>
<gene>
    <name evidence="2" type="ORF">AFUS01_LOCUS3509</name>
</gene>
<evidence type="ECO:0000313" key="2">
    <source>
        <dbReference type="EMBL" id="CAG7690181.1"/>
    </source>
</evidence>
<reference evidence="2" key="1">
    <citation type="submission" date="2021-06" db="EMBL/GenBank/DDBJ databases">
        <authorList>
            <person name="Hodson N. C."/>
            <person name="Mongue J. A."/>
            <person name="Jaron S. K."/>
        </authorList>
    </citation>
    <scope>NUCLEOTIDE SEQUENCE</scope>
</reference>
<evidence type="ECO:0000313" key="3">
    <source>
        <dbReference type="Proteomes" id="UP000708208"/>
    </source>
</evidence>
<feature type="region of interest" description="Disordered" evidence="1">
    <location>
        <begin position="1"/>
        <end position="48"/>
    </location>
</feature>
<dbReference type="AlphaFoldDB" id="A0A8J2NPT7"/>
<protein>
    <submittedName>
        <fullName evidence="2">Uncharacterized protein</fullName>
    </submittedName>
</protein>
<feature type="compositionally biased region" description="Polar residues" evidence="1">
    <location>
        <begin position="36"/>
        <end position="48"/>
    </location>
</feature>
<feature type="non-terminal residue" evidence="2">
    <location>
        <position position="224"/>
    </location>
</feature>
<dbReference type="EMBL" id="CAJVCH010021155">
    <property type="protein sequence ID" value="CAG7690181.1"/>
    <property type="molecule type" value="Genomic_DNA"/>
</dbReference>
<dbReference type="Proteomes" id="UP000708208">
    <property type="component" value="Unassembled WGS sequence"/>
</dbReference>
<name>A0A8J2NPT7_9HEXA</name>
<organism evidence="2 3">
    <name type="scientific">Allacma fusca</name>
    <dbReference type="NCBI Taxonomy" id="39272"/>
    <lineage>
        <taxon>Eukaryota</taxon>
        <taxon>Metazoa</taxon>
        <taxon>Ecdysozoa</taxon>
        <taxon>Arthropoda</taxon>
        <taxon>Hexapoda</taxon>
        <taxon>Collembola</taxon>
        <taxon>Symphypleona</taxon>
        <taxon>Sminthuridae</taxon>
        <taxon>Allacma</taxon>
    </lineage>
</organism>
<keyword evidence="3" id="KW-1185">Reference proteome</keyword>
<accession>A0A8J2NPT7</accession>
<comment type="caution">
    <text evidence="2">The sequence shown here is derived from an EMBL/GenBank/DDBJ whole genome shotgun (WGS) entry which is preliminary data.</text>
</comment>
<feature type="compositionally biased region" description="Polar residues" evidence="1">
    <location>
        <begin position="153"/>
        <end position="163"/>
    </location>
</feature>
<feature type="region of interest" description="Disordered" evidence="1">
    <location>
        <begin position="133"/>
        <end position="163"/>
    </location>
</feature>
<proteinExistence type="predicted"/>
<evidence type="ECO:0000256" key="1">
    <source>
        <dbReference type="SAM" id="MobiDB-lite"/>
    </source>
</evidence>